<protein>
    <submittedName>
        <fullName evidence="1">Uncharacterized protein</fullName>
    </submittedName>
</protein>
<dbReference type="EMBL" id="BLIN01000003">
    <property type="protein sequence ID" value="GFE05912.1"/>
    <property type="molecule type" value="Genomic_DNA"/>
</dbReference>
<dbReference type="Proteomes" id="UP000435837">
    <property type="component" value="Unassembled WGS sequence"/>
</dbReference>
<reference evidence="1 2" key="1">
    <citation type="submission" date="2019-12" db="EMBL/GenBank/DDBJ databases">
        <title>Whole genome shotgun sequence of Streptomyces caniferus NBRC 15389.</title>
        <authorList>
            <person name="Ichikawa N."/>
            <person name="Kimura A."/>
            <person name="Kitahashi Y."/>
            <person name="Komaki H."/>
            <person name="Tamura T."/>
        </authorList>
    </citation>
    <scope>NUCLEOTIDE SEQUENCE [LARGE SCALE GENOMIC DNA]</scope>
    <source>
        <strain evidence="1 2">NBRC 15389</strain>
    </source>
</reference>
<evidence type="ECO:0000313" key="2">
    <source>
        <dbReference type="Proteomes" id="UP000435837"/>
    </source>
</evidence>
<comment type="caution">
    <text evidence="1">The sequence shown here is derived from an EMBL/GenBank/DDBJ whole genome shotgun (WGS) entry which is preliminary data.</text>
</comment>
<accession>A0A640S5N9</accession>
<proteinExistence type="predicted"/>
<gene>
    <name evidence="1" type="ORF">Scani_21800</name>
</gene>
<evidence type="ECO:0000313" key="1">
    <source>
        <dbReference type="EMBL" id="GFE05912.1"/>
    </source>
</evidence>
<sequence length="72" mass="7358">MRLDRVGDPQQRLLPFGGGVADQRTRALSAAAQAASVSAGPERGALRCTSPVAGFTRSIVAPEAAGRSVPAR</sequence>
<dbReference type="AlphaFoldDB" id="A0A640S5N9"/>
<name>A0A640S5N9_9ACTN</name>
<organism evidence="1 2">
    <name type="scientific">Streptomyces caniferus</name>
    <dbReference type="NCBI Taxonomy" id="285557"/>
    <lineage>
        <taxon>Bacteria</taxon>
        <taxon>Bacillati</taxon>
        <taxon>Actinomycetota</taxon>
        <taxon>Actinomycetes</taxon>
        <taxon>Kitasatosporales</taxon>
        <taxon>Streptomycetaceae</taxon>
        <taxon>Streptomyces</taxon>
    </lineage>
</organism>